<dbReference type="OrthoDB" id="74240at2759"/>
<proteinExistence type="predicted"/>
<feature type="domain" description="Complex 1 LYR protein" evidence="1">
    <location>
        <begin position="10"/>
        <end position="59"/>
    </location>
</feature>
<evidence type="ECO:0000313" key="2">
    <source>
        <dbReference type="EMBL" id="KAF2644332.1"/>
    </source>
</evidence>
<evidence type="ECO:0000259" key="1">
    <source>
        <dbReference type="Pfam" id="PF05347"/>
    </source>
</evidence>
<keyword evidence="3" id="KW-1185">Reference proteome</keyword>
<organism evidence="2 3">
    <name type="scientific">Massarina eburnea CBS 473.64</name>
    <dbReference type="NCBI Taxonomy" id="1395130"/>
    <lineage>
        <taxon>Eukaryota</taxon>
        <taxon>Fungi</taxon>
        <taxon>Dikarya</taxon>
        <taxon>Ascomycota</taxon>
        <taxon>Pezizomycotina</taxon>
        <taxon>Dothideomycetes</taxon>
        <taxon>Pleosporomycetidae</taxon>
        <taxon>Pleosporales</taxon>
        <taxon>Massarineae</taxon>
        <taxon>Massarinaceae</taxon>
        <taxon>Massarina</taxon>
    </lineage>
</organism>
<evidence type="ECO:0000313" key="3">
    <source>
        <dbReference type="Proteomes" id="UP000799753"/>
    </source>
</evidence>
<accession>A0A6A6SAP9</accession>
<feature type="non-terminal residue" evidence="2">
    <location>
        <position position="59"/>
    </location>
</feature>
<dbReference type="AlphaFoldDB" id="A0A6A6SAP9"/>
<reference evidence="2" key="1">
    <citation type="journal article" date="2020" name="Stud. Mycol.">
        <title>101 Dothideomycetes genomes: a test case for predicting lifestyles and emergence of pathogens.</title>
        <authorList>
            <person name="Haridas S."/>
            <person name="Albert R."/>
            <person name="Binder M."/>
            <person name="Bloem J."/>
            <person name="Labutti K."/>
            <person name="Salamov A."/>
            <person name="Andreopoulos B."/>
            <person name="Baker S."/>
            <person name="Barry K."/>
            <person name="Bills G."/>
            <person name="Bluhm B."/>
            <person name="Cannon C."/>
            <person name="Castanera R."/>
            <person name="Culley D."/>
            <person name="Daum C."/>
            <person name="Ezra D."/>
            <person name="Gonzalez J."/>
            <person name="Henrissat B."/>
            <person name="Kuo A."/>
            <person name="Liang C."/>
            <person name="Lipzen A."/>
            <person name="Lutzoni F."/>
            <person name="Magnuson J."/>
            <person name="Mondo S."/>
            <person name="Nolan M."/>
            <person name="Ohm R."/>
            <person name="Pangilinan J."/>
            <person name="Park H.-J."/>
            <person name="Ramirez L."/>
            <person name="Alfaro M."/>
            <person name="Sun H."/>
            <person name="Tritt A."/>
            <person name="Yoshinaga Y."/>
            <person name="Zwiers L.-H."/>
            <person name="Turgeon B."/>
            <person name="Goodwin S."/>
            <person name="Spatafora J."/>
            <person name="Crous P."/>
            <person name="Grigoriev I."/>
        </authorList>
    </citation>
    <scope>NUCLEOTIDE SEQUENCE</scope>
    <source>
        <strain evidence="2">CBS 473.64</strain>
    </source>
</reference>
<dbReference type="Pfam" id="PF05347">
    <property type="entry name" value="Complex1_LYR"/>
    <property type="match status" value="1"/>
</dbReference>
<sequence>IGLDHFVQRQRALALWKDILRSTAAISDAAIKAEMREFARAEFTRHRHETDLGQIRYLI</sequence>
<dbReference type="Proteomes" id="UP000799753">
    <property type="component" value="Unassembled WGS sequence"/>
</dbReference>
<feature type="non-terminal residue" evidence="2">
    <location>
        <position position="1"/>
    </location>
</feature>
<dbReference type="InterPro" id="IPR008011">
    <property type="entry name" value="Complex1_LYR_dom"/>
</dbReference>
<gene>
    <name evidence="2" type="ORF">P280DRAFT_363890</name>
</gene>
<name>A0A6A6SAP9_9PLEO</name>
<dbReference type="EMBL" id="MU006779">
    <property type="protein sequence ID" value="KAF2644332.1"/>
    <property type="molecule type" value="Genomic_DNA"/>
</dbReference>
<protein>
    <recommendedName>
        <fullName evidence="1">Complex 1 LYR protein domain-containing protein</fullName>
    </recommendedName>
</protein>